<dbReference type="SMART" id="SM00028">
    <property type="entry name" value="TPR"/>
    <property type="match status" value="3"/>
</dbReference>
<keyword evidence="3" id="KW-0812">Transmembrane</keyword>
<evidence type="ECO:0000256" key="4">
    <source>
        <dbReference type="ARBA" id="ARBA00022989"/>
    </source>
</evidence>
<organism evidence="7 8">
    <name type="scientific">Prototheca wickerhamii</name>
    <dbReference type="NCBI Taxonomy" id="3111"/>
    <lineage>
        <taxon>Eukaryota</taxon>
        <taxon>Viridiplantae</taxon>
        <taxon>Chlorophyta</taxon>
        <taxon>core chlorophytes</taxon>
        <taxon>Trebouxiophyceae</taxon>
        <taxon>Chlorellales</taxon>
        <taxon>Chlorellaceae</taxon>
        <taxon>Prototheca</taxon>
    </lineage>
</organism>
<feature type="compositionally biased region" description="Low complexity" evidence="6">
    <location>
        <begin position="147"/>
        <end position="162"/>
    </location>
</feature>
<proteinExistence type="inferred from homology"/>
<dbReference type="SUPFAM" id="SSF48452">
    <property type="entry name" value="TPR-like"/>
    <property type="match status" value="1"/>
</dbReference>
<comment type="subcellular location">
    <subcellularLocation>
        <location evidence="1">Membrane</location>
        <topology evidence="1">Multi-pass membrane protein</topology>
    </subcellularLocation>
</comment>
<keyword evidence="8" id="KW-1185">Reference proteome</keyword>
<keyword evidence="4" id="KW-1133">Transmembrane helix</keyword>
<dbReference type="GO" id="GO:0032979">
    <property type="term" value="P:protein insertion into mitochondrial inner membrane from matrix"/>
    <property type="evidence" value="ECO:0007669"/>
    <property type="project" value="TreeGrafter"/>
</dbReference>
<dbReference type="PANTHER" id="PTHR12428:SF65">
    <property type="entry name" value="CYTOCHROME C OXIDASE ASSEMBLY PROTEIN COX18, MITOCHONDRIAL"/>
    <property type="match status" value="1"/>
</dbReference>
<dbReference type="InterPro" id="IPR019734">
    <property type="entry name" value="TPR_rpt"/>
</dbReference>
<dbReference type="Proteomes" id="UP001255856">
    <property type="component" value="Unassembled WGS sequence"/>
</dbReference>
<evidence type="ECO:0000256" key="3">
    <source>
        <dbReference type="ARBA" id="ARBA00022692"/>
    </source>
</evidence>
<dbReference type="Gene3D" id="1.25.40.10">
    <property type="entry name" value="Tetratricopeptide repeat domain"/>
    <property type="match status" value="1"/>
</dbReference>
<dbReference type="InterPro" id="IPR011990">
    <property type="entry name" value="TPR-like_helical_dom_sf"/>
</dbReference>
<keyword evidence="5" id="KW-0472">Membrane</keyword>
<evidence type="ECO:0000256" key="5">
    <source>
        <dbReference type="ARBA" id="ARBA00023136"/>
    </source>
</evidence>
<evidence type="ECO:0000256" key="2">
    <source>
        <dbReference type="ARBA" id="ARBA00010583"/>
    </source>
</evidence>
<dbReference type="PANTHER" id="PTHR12428">
    <property type="entry name" value="OXA1"/>
    <property type="match status" value="1"/>
</dbReference>
<evidence type="ECO:0000256" key="6">
    <source>
        <dbReference type="SAM" id="MobiDB-lite"/>
    </source>
</evidence>
<sequence length="559" mass="59750">MLRHGLQRGLRHSASPRCAHVRWLSTQGEELLDQAASVVTAQPEIPGGAASAPLQACMQGLDAIHTTLGLPWWATISLLAVGVRVSMLPIAVTGIKAGATTALLPAARAAAQRDFGRQESGKSAGTSEVAGGRQRRTLGADEDALETSITSDSASSASSDSTNMQAKKPPLALVLQHLERLRRQRGLPHPAWVVGAPLLQFPFFVGGMTIARGLAVHRWPGVEQGGFAWFGDLTLPALDYGAWVAPMGVLGLLLPAAIVLNTSASLDAALRLPILGEDELRRLPQQTLVWRHVVRYLRFVLDVGMVPLLLVALQVPQAALVYWFTSSGFTLAQSRLLRGSPAVRAALGLDLRDARPNATAYEAPPLDAVAEAERGRQLAARLPNRLKKALARASAADEERLLRQAAEFVAAKQHGPALAVLLRLTELVPEQPTAAYALGQTHAALKQWPESERWFAKAAEGHENAQMVAKAWFGAATAAHMQKEDWRALPAFERAAELAGEDGALKARALVGIASIAQAFGNEARAVASLREASQYDPKVEERFLKPLLDKSASGEKGA</sequence>
<dbReference type="AlphaFoldDB" id="A0AAD9IIK0"/>
<dbReference type="EMBL" id="JASFZW010000008">
    <property type="protein sequence ID" value="KAK2076882.1"/>
    <property type="molecule type" value="Genomic_DNA"/>
</dbReference>
<protein>
    <submittedName>
        <fullName evidence="7">Uncharacterized protein</fullName>
    </submittedName>
</protein>
<reference evidence="7" key="1">
    <citation type="submission" date="2021-01" db="EMBL/GenBank/DDBJ databases">
        <authorList>
            <person name="Eckstrom K.M.E."/>
        </authorList>
    </citation>
    <scope>NUCLEOTIDE SEQUENCE</scope>
    <source>
        <strain evidence="7">UVCC 0001</strain>
    </source>
</reference>
<dbReference type="GO" id="GO:0032977">
    <property type="term" value="F:membrane insertase activity"/>
    <property type="evidence" value="ECO:0007669"/>
    <property type="project" value="InterPro"/>
</dbReference>
<evidence type="ECO:0000256" key="1">
    <source>
        <dbReference type="ARBA" id="ARBA00004141"/>
    </source>
</evidence>
<feature type="region of interest" description="Disordered" evidence="6">
    <location>
        <begin position="114"/>
        <end position="166"/>
    </location>
</feature>
<dbReference type="GO" id="GO:0005743">
    <property type="term" value="C:mitochondrial inner membrane"/>
    <property type="evidence" value="ECO:0007669"/>
    <property type="project" value="TreeGrafter"/>
</dbReference>
<accession>A0AAD9IIK0</accession>
<dbReference type="InterPro" id="IPR001708">
    <property type="entry name" value="YidC/ALB3/OXA1/COX18"/>
</dbReference>
<evidence type="ECO:0000313" key="7">
    <source>
        <dbReference type="EMBL" id="KAK2076882.1"/>
    </source>
</evidence>
<name>A0AAD9IIK0_PROWI</name>
<comment type="caution">
    <text evidence="7">The sequence shown here is derived from an EMBL/GenBank/DDBJ whole genome shotgun (WGS) entry which is preliminary data.</text>
</comment>
<comment type="similarity">
    <text evidence="2">Belongs to the OXA1/ALB3/YidC (TC 2.A.9.2) family.</text>
</comment>
<gene>
    <name evidence="7" type="ORF">QBZ16_005110</name>
</gene>
<evidence type="ECO:0000313" key="8">
    <source>
        <dbReference type="Proteomes" id="UP001255856"/>
    </source>
</evidence>